<evidence type="ECO:0000256" key="1">
    <source>
        <dbReference type="SAM" id="Phobius"/>
    </source>
</evidence>
<keyword evidence="1" id="KW-0472">Membrane</keyword>
<feature type="transmembrane region" description="Helical" evidence="1">
    <location>
        <begin position="176"/>
        <end position="200"/>
    </location>
</feature>
<name>A0A6A6ZBZ7_9PLEO</name>
<feature type="signal peptide" evidence="2">
    <location>
        <begin position="1"/>
        <end position="16"/>
    </location>
</feature>
<keyword evidence="2" id="KW-0732">Signal</keyword>
<reference evidence="3" key="1">
    <citation type="journal article" date="2020" name="Stud. Mycol.">
        <title>101 Dothideomycetes genomes: a test case for predicting lifestyles and emergence of pathogens.</title>
        <authorList>
            <person name="Haridas S."/>
            <person name="Albert R."/>
            <person name="Binder M."/>
            <person name="Bloem J."/>
            <person name="Labutti K."/>
            <person name="Salamov A."/>
            <person name="Andreopoulos B."/>
            <person name="Baker S."/>
            <person name="Barry K."/>
            <person name="Bills G."/>
            <person name="Bluhm B."/>
            <person name="Cannon C."/>
            <person name="Castanera R."/>
            <person name="Culley D."/>
            <person name="Daum C."/>
            <person name="Ezra D."/>
            <person name="Gonzalez J."/>
            <person name="Henrissat B."/>
            <person name="Kuo A."/>
            <person name="Liang C."/>
            <person name="Lipzen A."/>
            <person name="Lutzoni F."/>
            <person name="Magnuson J."/>
            <person name="Mondo S."/>
            <person name="Nolan M."/>
            <person name="Ohm R."/>
            <person name="Pangilinan J."/>
            <person name="Park H.-J."/>
            <person name="Ramirez L."/>
            <person name="Alfaro M."/>
            <person name="Sun H."/>
            <person name="Tritt A."/>
            <person name="Yoshinaga Y."/>
            <person name="Zwiers L.-H."/>
            <person name="Turgeon B."/>
            <person name="Goodwin S."/>
            <person name="Spatafora J."/>
            <person name="Crous P."/>
            <person name="Grigoriev I."/>
        </authorList>
    </citation>
    <scope>NUCLEOTIDE SEQUENCE</scope>
    <source>
        <strain evidence="3">CBS 113818</strain>
    </source>
</reference>
<accession>A0A6A6ZBZ7</accession>
<dbReference type="Proteomes" id="UP000799424">
    <property type="component" value="Unassembled WGS sequence"/>
</dbReference>
<feature type="transmembrane region" description="Helical" evidence="1">
    <location>
        <begin position="102"/>
        <end position="123"/>
    </location>
</feature>
<sequence length="257" mass="28302">MTLALLVSFAVCSSVAIPLSGMLIYHDINDKANDNNWKKIFAALPEACQMSLSGAGLYAVVVALRSSTEVYWWYNAVVLCSLQLSVGNNLARILRTFLHPRWTIWLIYVLTVLTALDILYMAIDAEAISTTTSLSLMHLAATSSLSSALLIRELKKHRDSGALQSDRAFPQLLRKFIAANTVPALVQMCGGITIVVAALATKSDDIWWYRWIILSCAATQLLSCLPFSLARIDRHFVGPIAIRLRTVRSTLTANSDT</sequence>
<feature type="chain" id="PRO_5025686670" evidence="2">
    <location>
        <begin position="17"/>
        <end position="257"/>
    </location>
</feature>
<gene>
    <name evidence="3" type="ORF">CC86DRAFT_414115</name>
</gene>
<keyword evidence="4" id="KW-1185">Reference proteome</keyword>
<protein>
    <submittedName>
        <fullName evidence="3">Uncharacterized protein</fullName>
    </submittedName>
</protein>
<keyword evidence="1" id="KW-1133">Transmembrane helix</keyword>
<organism evidence="3 4">
    <name type="scientific">Ophiobolus disseminans</name>
    <dbReference type="NCBI Taxonomy" id="1469910"/>
    <lineage>
        <taxon>Eukaryota</taxon>
        <taxon>Fungi</taxon>
        <taxon>Dikarya</taxon>
        <taxon>Ascomycota</taxon>
        <taxon>Pezizomycotina</taxon>
        <taxon>Dothideomycetes</taxon>
        <taxon>Pleosporomycetidae</taxon>
        <taxon>Pleosporales</taxon>
        <taxon>Pleosporineae</taxon>
        <taxon>Phaeosphaeriaceae</taxon>
        <taxon>Ophiobolus</taxon>
    </lineage>
</organism>
<dbReference type="AlphaFoldDB" id="A0A6A6ZBZ7"/>
<keyword evidence="1" id="KW-0812">Transmembrane</keyword>
<evidence type="ECO:0000313" key="4">
    <source>
        <dbReference type="Proteomes" id="UP000799424"/>
    </source>
</evidence>
<evidence type="ECO:0000256" key="2">
    <source>
        <dbReference type="SAM" id="SignalP"/>
    </source>
</evidence>
<dbReference type="EMBL" id="MU006256">
    <property type="protein sequence ID" value="KAF2818219.1"/>
    <property type="molecule type" value="Genomic_DNA"/>
</dbReference>
<evidence type="ECO:0000313" key="3">
    <source>
        <dbReference type="EMBL" id="KAF2818219.1"/>
    </source>
</evidence>
<dbReference type="OrthoDB" id="3782795at2759"/>
<feature type="transmembrane region" description="Helical" evidence="1">
    <location>
        <begin position="206"/>
        <end position="225"/>
    </location>
</feature>
<feature type="transmembrane region" description="Helical" evidence="1">
    <location>
        <begin position="71"/>
        <end position="90"/>
    </location>
</feature>
<proteinExistence type="predicted"/>